<keyword evidence="3" id="KW-0560">Oxidoreductase</keyword>
<dbReference type="CDD" id="cd04205">
    <property type="entry name" value="CuRO_2_LCC_like"/>
    <property type="match status" value="1"/>
</dbReference>
<dbReference type="InterPro" id="IPR033138">
    <property type="entry name" value="Cu_oxidase_CS"/>
</dbReference>
<feature type="domain" description="Plastocyanin-like" evidence="5">
    <location>
        <begin position="80"/>
        <end position="198"/>
    </location>
</feature>
<dbReference type="AlphaFoldDB" id="A0A2P4XZQ4"/>
<keyword evidence="9" id="KW-1185">Reference proteome</keyword>
<dbReference type="InterPro" id="IPR045087">
    <property type="entry name" value="Cu-oxidase_fam"/>
</dbReference>
<dbReference type="PROSITE" id="PS00079">
    <property type="entry name" value="MULTICOPPER_OXIDASE1"/>
    <property type="match status" value="1"/>
</dbReference>
<feature type="compositionally biased region" description="Basic and acidic residues" evidence="4">
    <location>
        <begin position="451"/>
        <end position="468"/>
    </location>
</feature>
<dbReference type="Proteomes" id="UP000237271">
    <property type="component" value="Unassembled WGS sequence"/>
</dbReference>
<evidence type="ECO:0000256" key="4">
    <source>
        <dbReference type="SAM" id="MobiDB-lite"/>
    </source>
</evidence>
<name>A0A2P4XZQ4_9STRA</name>
<dbReference type="CDD" id="cd04207">
    <property type="entry name" value="CuRO_3_LCC_like"/>
    <property type="match status" value="1"/>
</dbReference>
<reference evidence="8 9" key="1">
    <citation type="journal article" date="2017" name="Genome Biol. Evol.">
        <title>Phytophthora megakarya and P. palmivora, closely related causal agents of cacao black pod rot, underwent increases in genome sizes and gene numbers by different mechanisms.</title>
        <authorList>
            <person name="Ali S.S."/>
            <person name="Shao J."/>
            <person name="Lary D.J."/>
            <person name="Kronmiller B."/>
            <person name="Shen D."/>
            <person name="Strem M.D."/>
            <person name="Amoako-Attah I."/>
            <person name="Akrofi A.Y."/>
            <person name="Begoude B.A."/>
            <person name="Ten Hoopen G.M."/>
            <person name="Coulibaly K."/>
            <person name="Kebe B.I."/>
            <person name="Melnick R.L."/>
            <person name="Guiltinan M.J."/>
            <person name="Tyler B.M."/>
            <person name="Meinhardt L.W."/>
            <person name="Bailey B.A."/>
        </authorList>
    </citation>
    <scope>NUCLEOTIDE SEQUENCE [LARGE SCALE GENOMIC DNA]</scope>
    <source>
        <strain evidence="9">sbr112.9</strain>
    </source>
</reference>
<sequence length="481" mass="52650">MDGMSGFTQCAIEPNSSATYRYTPDKVGTFWWHSHHGTQYSFGLRGPLIVHGRESEQMSWDEEYIVQLADIYHAPPPPGPVLWDTIVVNNLGRYNCTAAATLNLTDCDPDQPLSRFNFQPGKKYLLRLINMAAMATFEFSIDGHEFQVIAADAEPVVPTENINAIIINVGQRYDIIVQAKEDTQGMGSFWMRAKGLTGYPWTARTADTGAPGFNDEGLAIIQYGSLTTSGPATEKDGKTATIGEFDFIPAMLDVLPTTPDDRFTMRFNINTTIGTGIVSLDGGDFQTLVVPDEPPLLSIASGLSTTELPISANARAIEFGDHVEVVLMNDVIEQHPFHLHSHVAWVVGSGHASAEDVYNNNLPELKLDGPMLRDVYTVPACDVDEAGACVNVGYVVLRFKADNPGVWMMHCHVDWHMAIGMGMIFVEGEAELQKKGPNAFSSSLLSVCKREESNYGSEDQGKSEHINEGVDDNEDAHCSVG</sequence>
<dbReference type="OrthoDB" id="2121828at2759"/>
<feature type="domain" description="Plastocyanin-like" evidence="7">
    <location>
        <begin position="1"/>
        <end position="54"/>
    </location>
</feature>
<dbReference type="InterPro" id="IPR001117">
    <property type="entry name" value="Cu-oxidase_2nd"/>
</dbReference>
<evidence type="ECO:0000259" key="7">
    <source>
        <dbReference type="Pfam" id="PF07732"/>
    </source>
</evidence>
<dbReference type="EMBL" id="NCKW01006653">
    <property type="protein sequence ID" value="POM71035.1"/>
    <property type="molecule type" value="Genomic_DNA"/>
</dbReference>
<accession>A0A2P4XZQ4</accession>
<comment type="caution">
    <text evidence="8">The sequence shown here is derived from an EMBL/GenBank/DDBJ whole genome shotgun (WGS) entry which is preliminary data.</text>
</comment>
<dbReference type="GO" id="GO:0016491">
    <property type="term" value="F:oxidoreductase activity"/>
    <property type="evidence" value="ECO:0007669"/>
    <property type="project" value="UniProtKB-KW"/>
</dbReference>
<dbReference type="Pfam" id="PF00394">
    <property type="entry name" value="Cu-oxidase"/>
    <property type="match status" value="1"/>
</dbReference>
<keyword evidence="2" id="KW-0479">Metal-binding</keyword>
<dbReference type="PANTHER" id="PTHR11709:SF511">
    <property type="entry name" value="LACCASE"/>
    <property type="match status" value="1"/>
</dbReference>
<comment type="similarity">
    <text evidence="1">Belongs to the multicopper oxidase family.</text>
</comment>
<evidence type="ECO:0000313" key="8">
    <source>
        <dbReference type="EMBL" id="POM71035.1"/>
    </source>
</evidence>
<organism evidence="8 9">
    <name type="scientific">Phytophthora palmivora</name>
    <dbReference type="NCBI Taxonomy" id="4796"/>
    <lineage>
        <taxon>Eukaryota</taxon>
        <taxon>Sar</taxon>
        <taxon>Stramenopiles</taxon>
        <taxon>Oomycota</taxon>
        <taxon>Peronosporomycetes</taxon>
        <taxon>Peronosporales</taxon>
        <taxon>Peronosporaceae</taxon>
        <taxon>Phytophthora</taxon>
    </lineage>
</organism>
<evidence type="ECO:0000313" key="9">
    <source>
        <dbReference type="Proteomes" id="UP000237271"/>
    </source>
</evidence>
<dbReference type="InterPro" id="IPR011706">
    <property type="entry name" value="Cu-oxidase_C"/>
</dbReference>
<dbReference type="PROSITE" id="PS00080">
    <property type="entry name" value="MULTICOPPER_OXIDASE2"/>
    <property type="match status" value="1"/>
</dbReference>
<dbReference type="InterPro" id="IPR011707">
    <property type="entry name" value="Cu-oxidase-like_N"/>
</dbReference>
<evidence type="ECO:0000259" key="6">
    <source>
        <dbReference type="Pfam" id="PF07731"/>
    </source>
</evidence>
<feature type="region of interest" description="Disordered" evidence="4">
    <location>
        <begin position="451"/>
        <end position="481"/>
    </location>
</feature>
<evidence type="ECO:0000259" key="5">
    <source>
        <dbReference type="Pfam" id="PF00394"/>
    </source>
</evidence>
<gene>
    <name evidence="8" type="ORF">PHPALM_12452</name>
</gene>
<evidence type="ECO:0000256" key="1">
    <source>
        <dbReference type="ARBA" id="ARBA00010609"/>
    </source>
</evidence>
<evidence type="ECO:0000256" key="2">
    <source>
        <dbReference type="ARBA" id="ARBA00022723"/>
    </source>
</evidence>
<feature type="domain" description="Plastocyanin-like" evidence="6">
    <location>
        <begin position="306"/>
        <end position="429"/>
    </location>
</feature>
<dbReference type="Pfam" id="PF07731">
    <property type="entry name" value="Cu-oxidase_2"/>
    <property type="match status" value="1"/>
</dbReference>
<evidence type="ECO:0000256" key="3">
    <source>
        <dbReference type="ARBA" id="ARBA00023002"/>
    </source>
</evidence>
<dbReference type="SUPFAM" id="SSF49503">
    <property type="entry name" value="Cupredoxins"/>
    <property type="match status" value="3"/>
</dbReference>
<dbReference type="InterPro" id="IPR008972">
    <property type="entry name" value="Cupredoxin"/>
</dbReference>
<dbReference type="PANTHER" id="PTHR11709">
    <property type="entry name" value="MULTI-COPPER OXIDASE"/>
    <property type="match status" value="1"/>
</dbReference>
<protein>
    <submittedName>
        <fullName evidence="8">Multicopper oxidase</fullName>
    </submittedName>
</protein>
<dbReference type="InterPro" id="IPR002355">
    <property type="entry name" value="Cu_oxidase_Cu_BS"/>
</dbReference>
<dbReference type="GO" id="GO:0005507">
    <property type="term" value="F:copper ion binding"/>
    <property type="evidence" value="ECO:0007669"/>
    <property type="project" value="InterPro"/>
</dbReference>
<proteinExistence type="inferred from homology"/>
<dbReference type="Gene3D" id="2.60.40.420">
    <property type="entry name" value="Cupredoxins - blue copper proteins"/>
    <property type="match status" value="3"/>
</dbReference>
<dbReference type="Pfam" id="PF07732">
    <property type="entry name" value="Cu-oxidase_3"/>
    <property type="match status" value="1"/>
</dbReference>